<gene>
    <name evidence="1" type="ORF">SDC9_44339</name>
</gene>
<organism evidence="1">
    <name type="scientific">bioreactor metagenome</name>
    <dbReference type="NCBI Taxonomy" id="1076179"/>
    <lineage>
        <taxon>unclassified sequences</taxon>
        <taxon>metagenomes</taxon>
        <taxon>ecological metagenomes</taxon>
    </lineage>
</organism>
<proteinExistence type="predicted"/>
<dbReference type="AlphaFoldDB" id="A0A644W332"/>
<name>A0A644W332_9ZZZZ</name>
<reference evidence="1" key="1">
    <citation type="submission" date="2019-08" db="EMBL/GenBank/DDBJ databases">
        <authorList>
            <person name="Kucharzyk K."/>
            <person name="Murdoch R.W."/>
            <person name="Higgins S."/>
            <person name="Loffler F."/>
        </authorList>
    </citation>
    <scope>NUCLEOTIDE SEQUENCE</scope>
</reference>
<accession>A0A644W332</accession>
<evidence type="ECO:0000313" key="1">
    <source>
        <dbReference type="EMBL" id="MPL98139.1"/>
    </source>
</evidence>
<sequence>MPEASASPLQIQYAREIYNLIMSDIDTSVVTVSTGRCGIGKSKIVRSLISYFTQDDYYQFRGASNCIPMIIVTDMLERLYDYQKDLESIPEDKVLYYESHKKHCTYISSNNSMPLAQQLAESVYKPVVLLTTQRYFEMPDEQREILFTYRAGKPPDQKAYKREIVIMDERPYFYNRVDIKVNNLNDCDTALHRGILRDDKEKDWLISEYAQWRDKMTSILRNQERNIRNVNTDIFYWRESNTTDITSDDEKLFKLLEKHKTQLIAKYPYVLSDFRHFKQLMTNGAFFISTKRRSDQEYNTQFLLIEDNRDKFFLEQDKAKFFVLDGTADIDPVYKLDYINLIDSPTSRVPLNLTIEHRDVGTSQTNLKYYSAGNKLIDAILTDVLDTIFTKEETLLVTYKKIEKQFAKDDICIGHFGGLKGLNDYINIKEMIYIGFNRAPDLIYLIIYLVQHTEAYQQLQQMSEDDSRKHIKSLLIMKKGCFINPDINQIMFNSLLADFEQNIFRTAIRRYDNEKHVTIFTYWNCKIYIALNKLISERYLPFGVEIINIGIPKSVQKMKTITTKPRIGDKTNPQKLCEWIEGKSPDTVFKISEARRELQMSSEDIKNAKKNKTIKSLLNKYKTNVPGVYLVS</sequence>
<protein>
    <submittedName>
        <fullName evidence="1">Uncharacterized protein</fullName>
    </submittedName>
</protein>
<comment type="caution">
    <text evidence="1">The sequence shown here is derived from an EMBL/GenBank/DDBJ whole genome shotgun (WGS) entry which is preliminary data.</text>
</comment>
<dbReference type="EMBL" id="VSSQ01000592">
    <property type="protein sequence ID" value="MPL98139.1"/>
    <property type="molecule type" value="Genomic_DNA"/>
</dbReference>